<dbReference type="AlphaFoldDB" id="F9QDJ7"/>
<proteinExistence type="predicted"/>
<evidence type="ECO:0000313" key="2">
    <source>
        <dbReference type="Proteomes" id="UP000005055"/>
    </source>
</evidence>
<name>F9QDJ7_9BACT</name>
<evidence type="ECO:0000313" key="1">
    <source>
        <dbReference type="EMBL" id="EGS29173.1"/>
    </source>
</evidence>
<comment type="caution">
    <text evidence="1">The sequence shown here is derived from an EMBL/GenBank/DDBJ whole genome shotgun (WGS) entry which is preliminary data.</text>
</comment>
<sequence length="143" mass="16656">MESRNKILRMNVLRVLTLKNSFIQKIRKISNEIPMKIILVGVGANYNNDVKNTYFYGVDDIQESKSDNDFVVEIKVRKSTKQVFINKIYNINSDDLYSVIDWDKQPISISKKDKDAILEKTKKIASEDEFMNNDISITKLSRM</sequence>
<keyword evidence="2" id="KW-1185">Reference proteome</keyword>
<dbReference type="RefSeq" id="WP_006886568.1">
    <property type="nucleotide sequence ID" value="NZ_AFVJ01000022.1"/>
</dbReference>
<protein>
    <submittedName>
        <fullName evidence="1">Uncharacterized protein</fullName>
    </submittedName>
</protein>
<dbReference type="EMBL" id="AFVJ01000022">
    <property type="protein sequence ID" value="EGS29173.1"/>
    <property type="molecule type" value="Genomic_DNA"/>
</dbReference>
<dbReference type="Proteomes" id="UP000005055">
    <property type="component" value="Unassembled WGS sequence"/>
</dbReference>
<gene>
    <name evidence="1" type="ORF">GIG_02523</name>
</gene>
<accession>F9QDJ7</accession>
<organism evidence="1 2">
    <name type="scientific">Mycoplasmopsis anatis 1340</name>
    <dbReference type="NCBI Taxonomy" id="1034808"/>
    <lineage>
        <taxon>Bacteria</taxon>
        <taxon>Bacillati</taxon>
        <taxon>Mycoplasmatota</taxon>
        <taxon>Mycoplasmoidales</taxon>
        <taxon>Metamycoplasmataceae</taxon>
        <taxon>Mycoplasmopsis</taxon>
    </lineage>
</organism>
<reference evidence="1 2" key="1">
    <citation type="journal article" date="2011" name="J. Bacteriol.">
        <title>Genome Sequence of Duck Pathogen Mycoplasma anatis Strain 1340.</title>
        <authorList>
            <person name="Guo Z."/>
            <person name="Chen P."/>
            <person name="Ren P."/>
            <person name="Kuang S."/>
            <person name="Zhou Z."/>
            <person name="Li Z."/>
            <person name="Liu M."/>
            <person name="Shi D."/>
            <person name="Xiao Y."/>
            <person name="Wang X."/>
            <person name="Zhou R."/>
            <person name="Jin H."/>
            <person name="Bi D."/>
        </authorList>
    </citation>
    <scope>NUCLEOTIDE SEQUENCE [LARGE SCALE GENOMIC DNA]</scope>
    <source>
        <strain evidence="1 2">1340</strain>
    </source>
</reference>
<dbReference type="GeneID" id="65654059"/>
<dbReference type="STRING" id="1034808.GIG_02523"/>